<protein>
    <submittedName>
        <fullName evidence="1">Uncharacterized protein</fullName>
    </submittedName>
</protein>
<proteinExistence type="predicted"/>
<reference evidence="1 2" key="1">
    <citation type="submission" date="2017-06" db="EMBL/GenBank/DDBJ databases">
        <title>Genome sequence of Bacillus sonorensis strain SRCM101395.</title>
        <authorList>
            <person name="Cho S.H."/>
        </authorList>
    </citation>
    <scope>NUCLEOTIDE SEQUENCE [LARGE SCALE GENOMIC DNA]</scope>
    <source>
        <strain evidence="1 2">SRCM101395</strain>
    </source>
</reference>
<gene>
    <name evidence="1" type="ORF">S101395_04009</name>
</gene>
<name>A0ABN5AIM4_9BACI</name>
<dbReference type="Proteomes" id="UP000196877">
    <property type="component" value="Chromosome"/>
</dbReference>
<dbReference type="RefSeq" id="WP_244185753.1">
    <property type="nucleotide sequence ID" value="NZ_CP021920.1"/>
</dbReference>
<sequence>MDVKYSPEAWQGMKDGLDTLTGGKFGGGAKSSLLKLDDLLEDIESKIDDKDSDGSISFSHTSKKARLMSCLKIIKN</sequence>
<evidence type="ECO:0000313" key="2">
    <source>
        <dbReference type="Proteomes" id="UP000196877"/>
    </source>
</evidence>
<organism evidence="1 2">
    <name type="scientific">Bacillus sonorensis</name>
    <dbReference type="NCBI Taxonomy" id="119858"/>
    <lineage>
        <taxon>Bacteria</taxon>
        <taxon>Bacillati</taxon>
        <taxon>Bacillota</taxon>
        <taxon>Bacilli</taxon>
        <taxon>Bacillales</taxon>
        <taxon>Bacillaceae</taxon>
        <taxon>Bacillus</taxon>
    </lineage>
</organism>
<keyword evidence="2" id="KW-1185">Reference proteome</keyword>
<evidence type="ECO:0000313" key="1">
    <source>
        <dbReference type="EMBL" id="ASB90511.1"/>
    </source>
</evidence>
<dbReference type="EMBL" id="CP021920">
    <property type="protein sequence ID" value="ASB90511.1"/>
    <property type="molecule type" value="Genomic_DNA"/>
</dbReference>
<accession>A0ABN5AIM4</accession>